<dbReference type="AlphaFoldDB" id="A0A1H9LPP8"/>
<accession>A0A1H9LPP8</accession>
<dbReference type="InParanoid" id="A0A1H9LPP8"/>
<feature type="signal peptide" evidence="1">
    <location>
        <begin position="1"/>
        <end position="27"/>
    </location>
</feature>
<evidence type="ECO:0000256" key="1">
    <source>
        <dbReference type="SAM" id="SignalP"/>
    </source>
</evidence>
<evidence type="ECO:0000313" key="2">
    <source>
        <dbReference type="EMBL" id="SER13135.1"/>
    </source>
</evidence>
<keyword evidence="3" id="KW-1185">Reference proteome</keyword>
<feature type="chain" id="PRO_5011732369" evidence="1">
    <location>
        <begin position="28"/>
        <end position="71"/>
    </location>
</feature>
<proteinExistence type="predicted"/>
<dbReference type="STRING" id="478744.SAMN05444359_1257"/>
<protein>
    <submittedName>
        <fullName evidence="2">Uncharacterized protein</fullName>
    </submittedName>
</protein>
<dbReference type="Proteomes" id="UP000199021">
    <property type="component" value="Unassembled WGS sequence"/>
</dbReference>
<organism evidence="2 3">
    <name type="scientific">Neolewinella agarilytica</name>
    <dbReference type="NCBI Taxonomy" id="478744"/>
    <lineage>
        <taxon>Bacteria</taxon>
        <taxon>Pseudomonadati</taxon>
        <taxon>Bacteroidota</taxon>
        <taxon>Saprospiria</taxon>
        <taxon>Saprospirales</taxon>
        <taxon>Lewinellaceae</taxon>
        <taxon>Neolewinella</taxon>
    </lineage>
</organism>
<reference evidence="3" key="1">
    <citation type="submission" date="2016-10" db="EMBL/GenBank/DDBJ databases">
        <authorList>
            <person name="Varghese N."/>
            <person name="Submissions S."/>
        </authorList>
    </citation>
    <scope>NUCLEOTIDE SEQUENCE [LARGE SCALE GENOMIC DNA]</scope>
    <source>
        <strain evidence="3">DSM 24740</strain>
    </source>
</reference>
<sequence>MKVLKTFIQMKFFSMLAVLCFTGVLNAAHLEIFYECEEIPGVPFDYYGFEVGGDDDVTLTLTISVDCFDEN</sequence>
<keyword evidence="1" id="KW-0732">Signal</keyword>
<evidence type="ECO:0000313" key="3">
    <source>
        <dbReference type="Proteomes" id="UP000199021"/>
    </source>
</evidence>
<dbReference type="EMBL" id="FOFB01000025">
    <property type="protein sequence ID" value="SER13135.1"/>
    <property type="molecule type" value="Genomic_DNA"/>
</dbReference>
<name>A0A1H9LPP8_9BACT</name>
<gene>
    <name evidence="2" type="ORF">SAMN05444359_1257</name>
</gene>